<organism evidence="2 3">
    <name type="scientific">Paramuricea clavata</name>
    <name type="common">Red gorgonian</name>
    <name type="synonym">Violescent sea-whip</name>
    <dbReference type="NCBI Taxonomy" id="317549"/>
    <lineage>
        <taxon>Eukaryota</taxon>
        <taxon>Metazoa</taxon>
        <taxon>Cnidaria</taxon>
        <taxon>Anthozoa</taxon>
        <taxon>Octocorallia</taxon>
        <taxon>Malacalcyonacea</taxon>
        <taxon>Plexauridae</taxon>
        <taxon>Paramuricea</taxon>
    </lineage>
</organism>
<dbReference type="AlphaFoldDB" id="A0A7D9HVK6"/>
<gene>
    <name evidence="2" type="ORF">PACLA_8A010032</name>
</gene>
<sequence length="256" mass="29819">MVFCARRAKVFIYLGLTSIILIYIAYNIYLIIAARIERKEICEKLNNKYKKCDSLKINPQRAIFQELLREWVKIAVRNNISYVLSSGSLLGQYRNGDVIPWDIDVDVILQDTLFSKLEKITTPRTFTQGADSAFHFVVQPEYTGPSQMRRWNCNGQVVIGQPDHCSFIGPIARLIKGFDFVDIFGLKVEGNFAYEGYEKKYFRVDDIFPGKDCFFMEVKTKCPQNVKKVLETFFHSIRQPCICINGTWKVESWWKF</sequence>
<dbReference type="Proteomes" id="UP001152795">
    <property type="component" value="Unassembled WGS sequence"/>
</dbReference>
<dbReference type="EMBL" id="CACRXK020001851">
    <property type="protein sequence ID" value="CAB3991449.1"/>
    <property type="molecule type" value="Genomic_DNA"/>
</dbReference>
<dbReference type="OrthoDB" id="444255at2759"/>
<comment type="caution">
    <text evidence="2">The sequence shown here is derived from an EMBL/GenBank/DDBJ whole genome shotgun (WGS) entry which is preliminary data.</text>
</comment>
<protein>
    <recommendedName>
        <fullName evidence="1">LicD/FKTN/FKRP nucleotidyltransferase domain-containing protein</fullName>
    </recommendedName>
</protein>
<evidence type="ECO:0000313" key="2">
    <source>
        <dbReference type="EMBL" id="CAB3991449.1"/>
    </source>
</evidence>
<dbReference type="PANTHER" id="PTHR43404:SF1">
    <property type="entry name" value="MNN4P"/>
    <property type="match status" value="1"/>
</dbReference>
<keyword evidence="3" id="KW-1185">Reference proteome</keyword>
<name>A0A7D9HVK6_PARCT</name>
<feature type="domain" description="LicD/FKTN/FKRP nucleotidyltransferase" evidence="1">
    <location>
        <begin position="77"/>
        <end position="186"/>
    </location>
</feature>
<evidence type="ECO:0000259" key="1">
    <source>
        <dbReference type="Pfam" id="PF04991"/>
    </source>
</evidence>
<evidence type="ECO:0000313" key="3">
    <source>
        <dbReference type="Proteomes" id="UP001152795"/>
    </source>
</evidence>
<dbReference type="PANTHER" id="PTHR43404">
    <property type="entry name" value="LIPOPOLYSACCHARIDE CHOLINEPHOSPHOTRANSFERASE LICD"/>
    <property type="match status" value="1"/>
</dbReference>
<reference evidence="2" key="1">
    <citation type="submission" date="2020-04" db="EMBL/GenBank/DDBJ databases">
        <authorList>
            <person name="Alioto T."/>
            <person name="Alioto T."/>
            <person name="Gomez Garrido J."/>
        </authorList>
    </citation>
    <scope>NUCLEOTIDE SEQUENCE</scope>
    <source>
        <strain evidence="2">A484AB</strain>
    </source>
</reference>
<dbReference type="InterPro" id="IPR007074">
    <property type="entry name" value="LicD/FKTN/FKRP_NTP_transf"/>
</dbReference>
<dbReference type="InterPro" id="IPR052942">
    <property type="entry name" value="LPS_cholinephosphotransferase"/>
</dbReference>
<accession>A0A7D9HVK6</accession>
<dbReference type="Pfam" id="PF04991">
    <property type="entry name" value="LicD"/>
    <property type="match status" value="1"/>
</dbReference>
<dbReference type="GO" id="GO:0009100">
    <property type="term" value="P:glycoprotein metabolic process"/>
    <property type="evidence" value="ECO:0007669"/>
    <property type="project" value="UniProtKB-ARBA"/>
</dbReference>
<proteinExistence type="predicted"/>